<dbReference type="EMBL" id="CP039865">
    <property type="protein sequence ID" value="QCK88530.1"/>
    <property type="molecule type" value="Genomic_DNA"/>
</dbReference>
<evidence type="ECO:0000259" key="6">
    <source>
        <dbReference type="PROSITE" id="PS51677"/>
    </source>
</evidence>
<dbReference type="Gene3D" id="3.20.20.370">
    <property type="entry name" value="Glycoside hydrolase/deacetylase"/>
    <property type="match status" value="1"/>
</dbReference>
<evidence type="ECO:0000313" key="8">
    <source>
        <dbReference type="Proteomes" id="UP000298588"/>
    </source>
</evidence>
<evidence type="ECO:0000256" key="1">
    <source>
        <dbReference type="ARBA" id="ARBA00003236"/>
    </source>
</evidence>
<dbReference type="InterPro" id="IPR011330">
    <property type="entry name" value="Glyco_hydro/deAcase_b/a-brl"/>
</dbReference>
<keyword evidence="8" id="KW-1185">Reference proteome</keyword>
<dbReference type="InterPro" id="IPR002509">
    <property type="entry name" value="NODB_dom"/>
</dbReference>
<sequence length="261" mass="28277">MTEIGLDAVPPASEANINRFSFNHTIARRLPFRTVPIRLDRPILSISFDDFPVSAYELGATLLEERGVRGTYYACTGQLGSTTDLWTVVPPDAVVDLHQRGHEIGLHSHGHAKVHDLSPAAFRADLAANRAALRRLLPGTSHETFAYPYGYSGIRQKLLLGKLARASRSVQPGINTGKLDLDFIKATELIDCAQSAASIGHLLDQACSQNGWLVFLSHDVADSPTRYGCSPALLAATIEQAQKRDMAILTIAQALDEIGAP</sequence>
<dbReference type="Pfam" id="PF01522">
    <property type="entry name" value="Polysacc_deac_1"/>
    <property type="match status" value="1"/>
</dbReference>
<dbReference type="PANTHER" id="PTHR34216">
    <property type="match status" value="1"/>
</dbReference>
<accession>A0A4D7QLB3</accession>
<dbReference type="PANTHER" id="PTHR34216:SF11">
    <property type="entry name" value="CHITOOLIGOSACCHARIDE DEACETYLASE"/>
    <property type="match status" value="1"/>
</dbReference>
<evidence type="ECO:0000313" key="7">
    <source>
        <dbReference type="EMBL" id="QCK88530.1"/>
    </source>
</evidence>
<name>A0A4D7QLB3_9HYPH</name>
<evidence type="ECO:0000256" key="3">
    <source>
        <dbReference type="ARBA" id="ARBA00020071"/>
    </source>
</evidence>
<keyword evidence="7" id="KW-0119">Carbohydrate metabolism</keyword>
<proteinExistence type="inferred from homology"/>
<keyword evidence="7" id="KW-0326">Glycosidase</keyword>
<dbReference type="CDD" id="cd10967">
    <property type="entry name" value="CE4_GLA_like_6s"/>
    <property type="match status" value="1"/>
</dbReference>
<keyword evidence="4" id="KW-0732">Signal</keyword>
<evidence type="ECO:0000256" key="5">
    <source>
        <dbReference type="ARBA" id="ARBA00032976"/>
    </source>
</evidence>
<dbReference type="GO" id="GO:0016810">
    <property type="term" value="F:hydrolase activity, acting on carbon-nitrogen (but not peptide) bonds"/>
    <property type="evidence" value="ECO:0007669"/>
    <property type="project" value="InterPro"/>
</dbReference>
<dbReference type="RefSeq" id="WP_137101856.1">
    <property type="nucleotide sequence ID" value="NZ_CP039865.1"/>
</dbReference>
<gene>
    <name evidence="7" type="ORF">E8L99_23605</name>
</gene>
<reference evidence="7 8" key="1">
    <citation type="submission" date="2019-04" db="EMBL/GenBank/DDBJ databases">
        <title>Phreatobacter aquaticus sp. nov.</title>
        <authorList>
            <person name="Choi A."/>
            <person name="Baek K."/>
        </authorList>
    </citation>
    <scope>NUCLEOTIDE SEQUENCE [LARGE SCALE GENOMIC DNA]</scope>
    <source>
        <strain evidence="7 8">NMCR1094</strain>
    </source>
</reference>
<keyword evidence="7" id="KW-0378">Hydrolase</keyword>
<dbReference type="OrthoDB" id="2795102at2"/>
<organism evidence="7 8">
    <name type="scientific">Phreatobacter aquaticus</name>
    <dbReference type="NCBI Taxonomy" id="2570229"/>
    <lineage>
        <taxon>Bacteria</taxon>
        <taxon>Pseudomonadati</taxon>
        <taxon>Pseudomonadota</taxon>
        <taxon>Alphaproteobacteria</taxon>
        <taxon>Hyphomicrobiales</taxon>
        <taxon>Phreatobacteraceae</taxon>
        <taxon>Phreatobacter</taxon>
    </lineage>
</organism>
<evidence type="ECO:0000256" key="2">
    <source>
        <dbReference type="ARBA" id="ARBA00010973"/>
    </source>
</evidence>
<dbReference type="PROSITE" id="PS51677">
    <property type="entry name" value="NODB"/>
    <property type="match status" value="1"/>
</dbReference>
<comment type="function">
    <text evidence="1">Is involved in generating a small heat-stable compound (Nod), an acylated oligomer of N-acetylglucosamine, that stimulates mitosis in various plant protoplasts.</text>
</comment>
<evidence type="ECO:0000256" key="4">
    <source>
        <dbReference type="ARBA" id="ARBA00022729"/>
    </source>
</evidence>
<feature type="domain" description="NodB homology" evidence="6">
    <location>
        <begin position="42"/>
        <end position="249"/>
    </location>
</feature>
<dbReference type="AlphaFoldDB" id="A0A4D7QLB3"/>
<keyword evidence="7" id="KW-0858">Xylan degradation</keyword>
<dbReference type="InterPro" id="IPR051398">
    <property type="entry name" value="Polysacch_Deacetylase"/>
</dbReference>
<comment type="similarity">
    <text evidence="2">Belongs to the polysaccharide deacetylase family.</text>
</comment>
<dbReference type="SUPFAM" id="SSF88713">
    <property type="entry name" value="Glycoside hydrolase/deacetylase"/>
    <property type="match status" value="1"/>
</dbReference>
<protein>
    <recommendedName>
        <fullName evidence="3">Chitooligosaccharide deacetylase</fullName>
    </recommendedName>
    <alternativeName>
        <fullName evidence="5">Nodulation protein B</fullName>
    </alternativeName>
</protein>
<dbReference type="KEGG" id="paqt:E8L99_23605"/>
<dbReference type="GO" id="GO:0016798">
    <property type="term" value="F:hydrolase activity, acting on glycosyl bonds"/>
    <property type="evidence" value="ECO:0007669"/>
    <property type="project" value="UniProtKB-KW"/>
</dbReference>
<dbReference type="GO" id="GO:0045493">
    <property type="term" value="P:xylan catabolic process"/>
    <property type="evidence" value="ECO:0007669"/>
    <property type="project" value="UniProtKB-KW"/>
</dbReference>
<keyword evidence="7" id="KW-0624">Polysaccharide degradation</keyword>
<dbReference type="Proteomes" id="UP000298588">
    <property type="component" value="Chromosome"/>
</dbReference>